<reference evidence="2" key="1">
    <citation type="journal article" date="2013" name="Appl. Environ. Microbiol.">
        <title>Functional screening of a metagenomic library reveals operons responsible for enhanced intestinal colonization by gut commensal microbes.</title>
        <authorList>
            <person name="Yoon M.Y."/>
            <person name="Lee K.M."/>
            <person name="Yoon Y."/>
            <person name="Go J."/>
            <person name="Park Y."/>
            <person name="Cho Y.J."/>
            <person name="Tannock G.W."/>
            <person name="Yoon S.S."/>
        </authorList>
    </citation>
    <scope>NUCLEOTIDE SEQUENCE</scope>
</reference>
<keyword evidence="1" id="KW-0472">Membrane</keyword>
<accession>R4JBL9</accession>
<organism evidence="2">
    <name type="scientific">uncultured bacterium BAC25G1</name>
    <dbReference type="NCBI Taxonomy" id="1329523"/>
    <lineage>
        <taxon>Bacteria</taxon>
        <taxon>environmental samples</taxon>
    </lineage>
</organism>
<keyword evidence="1" id="KW-0812">Transmembrane</keyword>
<dbReference type="EMBL" id="KC595277">
    <property type="protein sequence ID" value="AGK84843.1"/>
    <property type="molecule type" value="Genomic_DNA"/>
</dbReference>
<evidence type="ECO:0000313" key="2">
    <source>
        <dbReference type="EMBL" id="AGK84843.1"/>
    </source>
</evidence>
<evidence type="ECO:0000256" key="1">
    <source>
        <dbReference type="SAM" id="Phobius"/>
    </source>
</evidence>
<dbReference type="AlphaFoldDB" id="R4JBL9"/>
<name>R4JBL9_9BACT</name>
<sequence>MMMFVLIILVSAGTRLGVVHPLVMIAVAIPMVAAASVSLLLPVTSATVMSVLGKSHSGT</sequence>
<protein>
    <submittedName>
        <fullName evidence="2">Uncharacterized protein</fullName>
    </submittedName>
</protein>
<feature type="transmembrane region" description="Helical" evidence="1">
    <location>
        <begin position="27"/>
        <end position="52"/>
    </location>
</feature>
<gene>
    <name evidence="2" type="ORF">metaSSY_00890</name>
</gene>
<proteinExistence type="predicted"/>
<keyword evidence="1" id="KW-1133">Transmembrane helix</keyword>